<feature type="region of interest" description="Disordered" evidence="1">
    <location>
        <begin position="477"/>
        <end position="509"/>
    </location>
</feature>
<geneLocation type="plasmid" evidence="4">
    <name>pVb1978</name>
</geneLocation>
<dbReference type="Pfam" id="PF08401">
    <property type="entry name" value="ArdcN"/>
    <property type="match status" value="1"/>
</dbReference>
<dbReference type="GO" id="GO:0003697">
    <property type="term" value="F:single-stranded DNA binding"/>
    <property type="evidence" value="ECO:0007669"/>
    <property type="project" value="InterPro"/>
</dbReference>
<feature type="compositionally biased region" description="Polar residues" evidence="1">
    <location>
        <begin position="424"/>
        <end position="434"/>
    </location>
</feature>
<sequence length="509" mass="57320">MAGSKDTKKPYYEQISERLIQQLEAGTAPWQKPWEPGSHRMPHNPVSGTRYKGANAIWLAMQGRSDPRWMTYKQAQSVNAQVSKGEKGVAVQYWKFRDRVPKRDENGKPVLDDKGKKVMVSVELDKPKVFSSVVFNAEQIKGLPPLEAKKEPAWDRHERAESILKASGADLHHDQGDRAFYRPSTDSIHLPDQGQFESADRYYSTALHELGHWTGHPSRLDRDLSGGFGSESYAKEELRAEISSLMIGEELEIGHDPGQHAAYVKSWVRVLKDDPKEILRAARDADKIRDMVMGYEPNRDQHQEQGQKATITPAAAEKLHKLDKDAVEGYSPMESWKMMQAEAAQHGYTARIDVNKDQDDFASQFVIGYEDRNGDQTGIRTDMYADSKLETSIDGRRLSTFISNDSESQPRHLREAIQEHEQGKASQPSSSYQEAPQKPQDAETAQEQGDGSALSLKLAEKVAQGFKSDADRARFMERVQERLGQGAEQPSDIRIRESAPAKGDSDMER</sequence>
<feature type="region of interest" description="Disordered" evidence="1">
    <location>
        <begin position="418"/>
        <end position="456"/>
    </location>
</feature>
<evidence type="ECO:0000313" key="4">
    <source>
        <dbReference type="EMBL" id="AUV50316.1"/>
    </source>
</evidence>
<dbReference type="Pfam" id="PF18818">
    <property type="entry name" value="MPTase-PolyVal"/>
    <property type="match status" value="1"/>
</dbReference>
<evidence type="ECO:0000259" key="3">
    <source>
        <dbReference type="Pfam" id="PF18818"/>
    </source>
</evidence>
<accession>A0A2K9UZ60</accession>
<dbReference type="RefSeq" id="WP_114320490.1">
    <property type="nucleotide sequence ID" value="NZ_MG456577.1"/>
</dbReference>
<name>A0A2K9UZ60_VIBAL</name>
<proteinExistence type="predicted"/>
<dbReference type="InterPro" id="IPR041459">
    <property type="entry name" value="MPTase-PolyVal"/>
</dbReference>
<organism evidence="4">
    <name type="scientific">Vibrio alginolyticus</name>
    <dbReference type="NCBI Taxonomy" id="663"/>
    <lineage>
        <taxon>Bacteria</taxon>
        <taxon>Pseudomonadati</taxon>
        <taxon>Pseudomonadota</taxon>
        <taxon>Gammaproteobacteria</taxon>
        <taxon>Vibrionales</taxon>
        <taxon>Vibrionaceae</taxon>
        <taxon>Vibrio</taxon>
    </lineage>
</organism>
<dbReference type="InterPro" id="IPR013610">
    <property type="entry name" value="ArdC_N"/>
</dbReference>
<feature type="domain" description="Polyvalent protein metallopeptidase" evidence="3">
    <location>
        <begin position="158"/>
        <end position="283"/>
    </location>
</feature>
<dbReference type="AlphaFoldDB" id="A0A2K9UZ60"/>
<dbReference type="EMBL" id="MG456577">
    <property type="protein sequence ID" value="AUV50316.1"/>
    <property type="molecule type" value="Genomic_DNA"/>
</dbReference>
<protein>
    <submittedName>
        <fullName evidence="4">Conjugal transfer protein TraC</fullName>
    </submittedName>
</protein>
<evidence type="ECO:0000259" key="2">
    <source>
        <dbReference type="Pfam" id="PF08401"/>
    </source>
</evidence>
<feature type="domain" description="N-terminal" evidence="2">
    <location>
        <begin position="10"/>
        <end position="113"/>
    </location>
</feature>
<evidence type="ECO:0000256" key="1">
    <source>
        <dbReference type="SAM" id="MobiDB-lite"/>
    </source>
</evidence>
<keyword evidence="4" id="KW-0614">Plasmid</keyword>
<reference evidence="4" key="1">
    <citation type="submission" date="2017-11" db="EMBL/GenBank/DDBJ databases">
        <title>Genetic charecterization of a blaVIM-1-Carrying plasmid in Vibrio alginolyticus.</title>
        <authorList>
            <person name="Zheng Z."/>
            <person name="Li R."/>
            <person name="Chen S."/>
        </authorList>
    </citation>
    <scope>NUCLEOTIDE SEQUENCE</scope>
    <source>
        <strain evidence="4">Vb1978</strain>
        <plasmid evidence="4">pVb1978</plasmid>
    </source>
</reference>
<feature type="compositionally biased region" description="Basic and acidic residues" evidence="1">
    <location>
        <begin position="491"/>
        <end position="509"/>
    </location>
</feature>